<dbReference type="InterPro" id="IPR026992">
    <property type="entry name" value="DIOX_N"/>
</dbReference>
<keyword evidence="4" id="KW-0812">Transmembrane</keyword>
<evidence type="ECO:0000256" key="4">
    <source>
        <dbReference type="SAM" id="Phobius"/>
    </source>
</evidence>
<comment type="caution">
    <text evidence="6">The sequence shown here is derived from an EMBL/GenBank/DDBJ whole genome shotgun (WGS) entry which is preliminary data.</text>
</comment>
<evidence type="ECO:0000313" key="7">
    <source>
        <dbReference type="Proteomes" id="UP001187471"/>
    </source>
</evidence>
<sequence length="307" mass="34095">MEVDSRPIRVQYIAQSGAAPQVPPEYIQPPETRPNNPTARPANNNPIPSIDLSSAVRDVDFLRTEIGAAYREWGAFHVTNHGVPPKLLDEISPMLHTFFEACPMDEKLRYSCDTSGAATEVGTAVGEGGDDSRMVGMQNDVIQADVSKELRKHLLSFHQAKLFHLQAIFGPLLQPFIPRIPIQEIADALFSSFGHLFCSPSFYSLQYLLQSRNLCKMIFLMLAQLFSTMGGLLCLLNCFPRQLSLLGRHLPCHLKARKHLRSTDPGQKSRQRSRGSDSGKPPCLEEEFHDEDAALRPGCPASQGHHA</sequence>
<feature type="transmembrane region" description="Helical" evidence="4">
    <location>
        <begin position="217"/>
        <end position="239"/>
    </location>
</feature>
<proteinExistence type="predicted"/>
<evidence type="ECO:0000313" key="6">
    <source>
        <dbReference type="EMBL" id="KAK2983378.1"/>
    </source>
</evidence>
<dbReference type="GO" id="GO:0046872">
    <property type="term" value="F:metal ion binding"/>
    <property type="evidence" value="ECO:0007669"/>
    <property type="project" value="UniProtKB-KW"/>
</dbReference>
<evidence type="ECO:0000256" key="2">
    <source>
        <dbReference type="ARBA" id="ARBA00023004"/>
    </source>
</evidence>
<dbReference type="InterPro" id="IPR027443">
    <property type="entry name" value="IPNS-like_sf"/>
</dbReference>
<organism evidence="6 7">
    <name type="scientific">Escallonia rubra</name>
    <dbReference type="NCBI Taxonomy" id="112253"/>
    <lineage>
        <taxon>Eukaryota</taxon>
        <taxon>Viridiplantae</taxon>
        <taxon>Streptophyta</taxon>
        <taxon>Embryophyta</taxon>
        <taxon>Tracheophyta</taxon>
        <taxon>Spermatophyta</taxon>
        <taxon>Magnoliopsida</taxon>
        <taxon>eudicotyledons</taxon>
        <taxon>Gunneridae</taxon>
        <taxon>Pentapetalae</taxon>
        <taxon>asterids</taxon>
        <taxon>campanulids</taxon>
        <taxon>Escalloniales</taxon>
        <taxon>Escalloniaceae</taxon>
        <taxon>Escallonia</taxon>
    </lineage>
</organism>
<feature type="region of interest" description="Disordered" evidence="3">
    <location>
        <begin position="259"/>
        <end position="307"/>
    </location>
</feature>
<evidence type="ECO:0000256" key="1">
    <source>
        <dbReference type="ARBA" id="ARBA00022723"/>
    </source>
</evidence>
<gene>
    <name evidence="6" type="ORF">RJ640_016002</name>
</gene>
<dbReference type="SUPFAM" id="SSF51197">
    <property type="entry name" value="Clavaminate synthase-like"/>
    <property type="match status" value="1"/>
</dbReference>
<protein>
    <recommendedName>
        <fullName evidence="5">Non-haem dioxygenase N-terminal domain-containing protein</fullName>
    </recommendedName>
</protein>
<dbReference type="Proteomes" id="UP001187471">
    <property type="component" value="Unassembled WGS sequence"/>
</dbReference>
<reference evidence="6" key="1">
    <citation type="submission" date="2022-12" db="EMBL/GenBank/DDBJ databases">
        <title>Draft genome assemblies for two species of Escallonia (Escalloniales).</title>
        <authorList>
            <person name="Chanderbali A."/>
            <person name="Dervinis C."/>
            <person name="Anghel I."/>
            <person name="Soltis D."/>
            <person name="Soltis P."/>
            <person name="Zapata F."/>
        </authorList>
    </citation>
    <scope>NUCLEOTIDE SEQUENCE</scope>
    <source>
        <strain evidence="6">UCBG92.1500</strain>
        <tissue evidence="6">Leaf</tissue>
    </source>
</reference>
<evidence type="ECO:0000259" key="5">
    <source>
        <dbReference type="Pfam" id="PF14226"/>
    </source>
</evidence>
<keyword evidence="4" id="KW-1133">Transmembrane helix</keyword>
<feature type="domain" description="Non-haem dioxygenase N-terminal" evidence="5">
    <location>
        <begin position="47"/>
        <end position="119"/>
    </location>
</feature>
<dbReference type="Pfam" id="PF14226">
    <property type="entry name" value="DIOX_N"/>
    <property type="match status" value="1"/>
</dbReference>
<keyword evidence="4" id="KW-0472">Membrane</keyword>
<keyword evidence="7" id="KW-1185">Reference proteome</keyword>
<keyword evidence="2" id="KW-0408">Iron</keyword>
<evidence type="ECO:0000256" key="3">
    <source>
        <dbReference type="SAM" id="MobiDB-lite"/>
    </source>
</evidence>
<dbReference type="Gene3D" id="2.60.120.330">
    <property type="entry name" value="B-lactam Antibiotic, Isopenicillin N Synthase, Chain"/>
    <property type="match status" value="1"/>
</dbReference>
<keyword evidence="1" id="KW-0479">Metal-binding</keyword>
<dbReference type="EMBL" id="JAVXUO010001330">
    <property type="protein sequence ID" value="KAK2983378.1"/>
    <property type="molecule type" value="Genomic_DNA"/>
</dbReference>
<feature type="region of interest" description="Disordered" evidence="3">
    <location>
        <begin position="17"/>
        <end position="49"/>
    </location>
</feature>
<dbReference type="AlphaFoldDB" id="A0AA88RC19"/>
<accession>A0AA88RC19</accession>
<name>A0AA88RC19_9ASTE</name>
<feature type="compositionally biased region" description="Low complexity" evidence="3">
    <location>
        <begin position="33"/>
        <end position="46"/>
    </location>
</feature>